<dbReference type="GeneID" id="73795944"/>
<evidence type="ECO:0000256" key="4">
    <source>
        <dbReference type="ARBA" id="ARBA00022827"/>
    </source>
</evidence>
<evidence type="ECO:0000259" key="6">
    <source>
        <dbReference type="Pfam" id="PF03275"/>
    </source>
</evidence>
<reference evidence="7 8" key="1">
    <citation type="submission" date="2019-03" db="EMBL/GenBank/DDBJ databases">
        <title>Genomic Encyclopedia of Type Strains, Phase IV (KMG-IV): sequencing the most valuable type-strain genomes for metagenomic binning, comparative biology and taxonomic classification.</title>
        <authorList>
            <person name="Goeker M."/>
        </authorList>
    </citation>
    <scope>NUCLEOTIDE SEQUENCE [LARGE SCALE GENOMIC DNA]</scope>
    <source>
        <strain evidence="7 8">DSM 29481</strain>
    </source>
</reference>
<feature type="domain" description="UDP-galactopyranose mutase C-terminal" evidence="6">
    <location>
        <begin position="149"/>
        <end position="343"/>
    </location>
</feature>
<comment type="cofactor">
    <cofactor evidence="1">
        <name>FAD</name>
        <dbReference type="ChEBI" id="CHEBI:57692"/>
    </cofactor>
</comment>
<proteinExistence type="inferred from homology"/>
<dbReference type="InterPro" id="IPR015899">
    <property type="entry name" value="UDP-GalPyranose_mutase_C"/>
</dbReference>
<evidence type="ECO:0000256" key="2">
    <source>
        <dbReference type="ARBA" id="ARBA00009321"/>
    </source>
</evidence>
<dbReference type="NCBIfam" id="TIGR00031">
    <property type="entry name" value="UDP-GALP_mutase"/>
    <property type="match status" value="1"/>
</dbReference>
<sequence length="366" mass="42740">MKFDYVIVGAGIAGLCMAERITNVLHKEVLIIEKRSHIGGNLYDCYDENGLLIQAYGPHIFHTNDASVFSYLSTFTTWHEYQHKVLSYVNGEYVPFPVNLCTLSQIFHEPFTKEKAQQYFQKVQQDPQSCKTFEDIAIASVGADLYEMFYKHYTEKQWGMPCKELDASIFSRIPIRLNNDQRYFSDRYQGIPKAGFTAMMKRMLNAKMHILLNTDYQQIKDEISYEKLIYTGPLDAYYDYCYGHLPYRCLRFAFETHDTPSYQQAAVINYPNDYDYTRITEFKKLTGQEHKHTVILKEFPVQEGIQCYPILQPKINAILAQYQRLAEQEKDVIFLGRLANFKYYNIDQIVAEACKCFAQLCEKSDA</sequence>
<dbReference type="Pfam" id="PF03275">
    <property type="entry name" value="GLF"/>
    <property type="match status" value="1"/>
</dbReference>
<evidence type="ECO:0000256" key="5">
    <source>
        <dbReference type="ARBA" id="ARBA00023235"/>
    </source>
</evidence>
<organism evidence="7 8">
    <name type="scientific">Longicatena caecimuris</name>
    <dbReference type="NCBI Taxonomy" id="1796635"/>
    <lineage>
        <taxon>Bacteria</taxon>
        <taxon>Bacillati</taxon>
        <taxon>Bacillota</taxon>
        <taxon>Erysipelotrichia</taxon>
        <taxon>Erysipelotrichales</taxon>
        <taxon>Erysipelotrichaceae</taxon>
        <taxon>Longicatena</taxon>
    </lineage>
</organism>
<dbReference type="GO" id="GO:0005829">
    <property type="term" value="C:cytosol"/>
    <property type="evidence" value="ECO:0007669"/>
    <property type="project" value="TreeGrafter"/>
</dbReference>
<dbReference type="InterPro" id="IPR004379">
    <property type="entry name" value="UDP-GALP_mutase"/>
</dbReference>
<dbReference type="GO" id="GO:0008767">
    <property type="term" value="F:UDP-galactopyranose mutase activity"/>
    <property type="evidence" value="ECO:0007669"/>
    <property type="project" value="InterPro"/>
</dbReference>
<gene>
    <name evidence="7" type="ORF">EDD61_11144</name>
</gene>
<comment type="caution">
    <text evidence="7">The sequence shown here is derived from an EMBL/GenBank/DDBJ whole genome shotgun (WGS) entry which is preliminary data.</text>
</comment>
<dbReference type="SUPFAM" id="SSF54373">
    <property type="entry name" value="FAD-linked reductases, C-terminal domain"/>
    <property type="match status" value="1"/>
</dbReference>
<dbReference type="Pfam" id="PF13450">
    <property type="entry name" value="NAD_binding_8"/>
    <property type="match status" value="1"/>
</dbReference>
<dbReference type="PANTHER" id="PTHR21197">
    <property type="entry name" value="UDP-GALACTOPYRANOSE MUTASE"/>
    <property type="match status" value="1"/>
</dbReference>
<comment type="similarity">
    <text evidence="2">Belongs to the UDP-galactopyranose/dTDP-fucopyranose mutase family.</text>
</comment>
<evidence type="ECO:0000256" key="1">
    <source>
        <dbReference type="ARBA" id="ARBA00001974"/>
    </source>
</evidence>
<dbReference type="PANTHER" id="PTHR21197:SF0">
    <property type="entry name" value="UDP-GALACTOPYRANOSE MUTASE"/>
    <property type="match status" value="1"/>
</dbReference>
<dbReference type="GO" id="GO:0050660">
    <property type="term" value="F:flavin adenine dinucleotide binding"/>
    <property type="evidence" value="ECO:0007669"/>
    <property type="project" value="TreeGrafter"/>
</dbReference>
<dbReference type="RefSeq" id="WP_008687840.1">
    <property type="nucleotide sequence ID" value="NZ_AP024510.1"/>
</dbReference>
<dbReference type="AlphaFoldDB" id="A0A4R3TD81"/>
<evidence type="ECO:0000313" key="8">
    <source>
        <dbReference type="Proteomes" id="UP000295773"/>
    </source>
</evidence>
<keyword evidence="8" id="KW-1185">Reference proteome</keyword>
<dbReference type="Gene3D" id="3.40.50.720">
    <property type="entry name" value="NAD(P)-binding Rossmann-like Domain"/>
    <property type="match status" value="3"/>
</dbReference>
<evidence type="ECO:0000256" key="3">
    <source>
        <dbReference type="ARBA" id="ARBA00022630"/>
    </source>
</evidence>
<keyword evidence="3" id="KW-0285">Flavoprotein</keyword>
<dbReference type="SUPFAM" id="SSF51971">
    <property type="entry name" value="Nucleotide-binding domain"/>
    <property type="match status" value="1"/>
</dbReference>
<evidence type="ECO:0000313" key="7">
    <source>
        <dbReference type="EMBL" id="TCU59116.1"/>
    </source>
</evidence>
<protein>
    <submittedName>
        <fullName evidence="7">UDP-galactopyranose mutase</fullName>
    </submittedName>
</protein>
<keyword evidence="4" id="KW-0274">FAD</keyword>
<name>A0A4R3TD81_9FIRM</name>
<dbReference type="Proteomes" id="UP000295773">
    <property type="component" value="Unassembled WGS sequence"/>
</dbReference>
<accession>A0A4R3TD81</accession>
<keyword evidence="5" id="KW-0413">Isomerase</keyword>
<dbReference type="EMBL" id="SMBP01000011">
    <property type="protein sequence ID" value="TCU59116.1"/>
    <property type="molecule type" value="Genomic_DNA"/>
</dbReference>